<name>A0A840W3V5_9ACTN</name>
<sequence length="35" mass="3973">MSADIFPEEKWVTVSVCEYAGSNLYNCNNGNPWYA</sequence>
<keyword evidence="2" id="KW-1185">Reference proteome</keyword>
<evidence type="ECO:0000313" key="1">
    <source>
        <dbReference type="EMBL" id="MBB5480724.1"/>
    </source>
</evidence>
<reference evidence="1 2" key="1">
    <citation type="submission" date="2020-08" db="EMBL/GenBank/DDBJ databases">
        <title>Sequencing the genomes of 1000 actinobacteria strains.</title>
        <authorList>
            <person name="Klenk H.-P."/>
        </authorList>
    </citation>
    <scope>NUCLEOTIDE SEQUENCE [LARGE SCALE GENOMIC DNA]</scope>
    <source>
        <strain evidence="1 2">DSM 103125</strain>
    </source>
</reference>
<gene>
    <name evidence="1" type="ORF">HNR20_005229</name>
</gene>
<accession>A0A840W3V5</accession>
<organism evidence="1 2">
    <name type="scientific">Micromonospora parathelypteridis</name>
    <dbReference type="NCBI Taxonomy" id="1839617"/>
    <lineage>
        <taxon>Bacteria</taxon>
        <taxon>Bacillati</taxon>
        <taxon>Actinomycetota</taxon>
        <taxon>Actinomycetes</taxon>
        <taxon>Micromonosporales</taxon>
        <taxon>Micromonosporaceae</taxon>
        <taxon>Micromonospora</taxon>
    </lineage>
</organism>
<protein>
    <submittedName>
        <fullName evidence="1">Uncharacterized protein</fullName>
    </submittedName>
</protein>
<evidence type="ECO:0000313" key="2">
    <source>
        <dbReference type="Proteomes" id="UP000586947"/>
    </source>
</evidence>
<comment type="caution">
    <text evidence="1">The sequence shown here is derived from an EMBL/GenBank/DDBJ whole genome shotgun (WGS) entry which is preliminary data.</text>
</comment>
<proteinExistence type="predicted"/>
<dbReference type="AlphaFoldDB" id="A0A840W3V5"/>
<dbReference type="EMBL" id="JACHDP010000001">
    <property type="protein sequence ID" value="MBB5480724.1"/>
    <property type="molecule type" value="Genomic_DNA"/>
</dbReference>
<dbReference type="Proteomes" id="UP000586947">
    <property type="component" value="Unassembled WGS sequence"/>
</dbReference>